<dbReference type="PANTHER" id="PTHR43046:SF16">
    <property type="entry name" value="ADP-RIBOSE PYROPHOSPHATASE YJHB-RELATED"/>
    <property type="match status" value="1"/>
</dbReference>
<dbReference type="InterPro" id="IPR015797">
    <property type="entry name" value="NUDIX_hydrolase-like_dom_sf"/>
</dbReference>
<dbReference type="EMBL" id="CP000249">
    <property type="protein sequence ID" value="ABD09525.1"/>
    <property type="molecule type" value="Genomic_DNA"/>
</dbReference>
<feature type="domain" description="Nudix hydrolase" evidence="3">
    <location>
        <begin position="17"/>
        <end position="148"/>
    </location>
</feature>
<dbReference type="OrthoDB" id="9814308at2"/>
<dbReference type="GO" id="GO:0016787">
    <property type="term" value="F:hydrolase activity"/>
    <property type="evidence" value="ECO:0007669"/>
    <property type="project" value="UniProtKB-KW"/>
</dbReference>
<keyword evidence="5" id="KW-1185">Reference proteome</keyword>
<gene>
    <name evidence="4" type="ordered locus">Francci3_0131</name>
</gene>
<dbReference type="PANTHER" id="PTHR43046">
    <property type="entry name" value="GDP-MANNOSE MANNOSYL HYDROLASE"/>
    <property type="match status" value="1"/>
</dbReference>
<proteinExistence type="predicted"/>
<organism evidence="4 5">
    <name type="scientific">Frankia casuarinae (strain DSM 45818 / CECT 9043 / HFP020203 / CcI3)</name>
    <dbReference type="NCBI Taxonomy" id="106370"/>
    <lineage>
        <taxon>Bacteria</taxon>
        <taxon>Bacillati</taxon>
        <taxon>Actinomycetota</taxon>
        <taxon>Actinomycetes</taxon>
        <taxon>Frankiales</taxon>
        <taxon>Frankiaceae</taxon>
        <taxon>Frankia</taxon>
    </lineage>
</organism>
<evidence type="ECO:0000313" key="4">
    <source>
        <dbReference type="EMBL" id="ABD09525.1"/>
    </source>
</evidence>
<dbReference type="InterPro" id="IPR020476">
    <property type="entry name" value="Nudix_hydrolase"/>
</dbReference>
<dbReference type="Gene3D" id="3.90.79.10">
    <property type="entry name" value="Nucleoside Triphosphate Pyrophosphohydrolase"/>
    <property type="match status" value="1"/>
</dbReference>
<dbReference type="InterPro" id="IPR000086">
    <property type="entry name" value="NUDIX_hydrolase_dom"/>
</dbReference>
<sequence>MPRVDYLNDPEAPAANSIVPAVSAIVPDSEGRILLIRRTDNGYWAIPGGGVEPGESVRQATAREVMEETGISCEVTGVVGIYSNPGHVAAYDNGEVRQQFSICFRTRMTGGEPRTSDESSQVRFVAISDLPSYKMHPSIRLRVDHYLEERSEPYIG</sequence>
<dbReference type="RefSeq" id="WP_011434606.1">
    <property type="nucleotide sequence ID" value="NC_007777.1"/>
</dbReference>
<keyword evidence="2 4" id="KW-0378">Hydrolase</keyword>
<protein>
    <submittedName>
        <fullName evidence="4">NUDIX hydrolase</fullName>
    </submittedName>
</protein>
<accession>Q2JGR7</accession>
<evidence type="ECO:0000313" key="5">
    <source>
        <dbReference type="Proteomes" id="UP000001937"/>
    </source>
</evidence>
<dbReference type="PRINTS" id="PR00502">
    <property type="entry name" value="NUDIXFAMILY"/>
</dbReference>
<evidence type="ECO:0000259" key="3">
    <source>
        <dbReference type="PROSITE" id="PS51462"/>
    </source>
</evidence>
<comment type="cofactor">
    <cofactor evidence="1">
        <name>Mg(2+)</name>
        <dbReference type="ChEBI" id="CHEBI:18420"/>
    </cofactor>
</comment>
<dbReference type="AlphaFoldDB" id="Q2JGR7"/>
<evidence type="ECO:0000256" key="2">
    <source>
        <dbReference type="ARBA" id="ARBA00022801"/>
    </source>
</evidence>
<name>Q2JGR7_FRACC</name>
<dbReference type="Pfam" id="PF00293">
    <property type="entry name" value="NUDIX"/>
    <property type="match status" value="1"/>
</dbReference>
<dbReference type="PROSITE" id="PS51462">
    <property type="entry name" value="NUDIX"/>
    <property type="match status" value="1"/>
</dbReference>
<dbReference type="KEGG" id="fra:Francci3_0131"/>
<reference evidence="4 5" key="1">
    <citation type="journal article" date="2007" name="Genome Res.">
        <title>Genome characteristics of facultatively symbiotic Frankia sp. strains reflect host range and host plant biogeography.</title>
        <authorList>
            <person name="Normand P."/>
            <person name="Lapierre P."/>
            <person name="Tisa L.S."/>
            <person name="Gogarten J.P."/>
            <person name="Alloisio N."/>
            <person name="Bagnarol E."/>
            <person name="Bassi C.A."/>
            <person name="Berry A.M."/>
            <person name="Bickhart D.M."/>
            <person name="Choisne N."/>
            <person name="Couloux A."/>
            <person name="Cournoyer B."/>
            <person name="Cruveiller S."/>
            <person name="Daubin V."/>
            <person name="Demange N."/>
            <person name="Francino M.P."/>
            <person name="Goltsman E."/>
            <person name="Huang Y."/>
            <person name="Kopp O.R."/>
            <person name="Labarre L."/>
            <person name="Lapidus A."/>
            <person name="Lavire C."/>
            <person name="Marechal J."/>
            <person name="Martinez M."/>
            <person name="Mastronunzio J.E."/>
            <person name="Mullin B.C."/>
            <person name="Niemann J."/>
            <person name="Pujic P."/>
            <person name="Rawnsley T."/>
            <person name="Rouy Z."/>
            <person name="Schenowitz C."/>
            <person name="Sellstedt A."/>
            <person name="Tavares F."/>
            <person name="Tomkins J.P."/>
            <person name="Vallenet D."/>
            <person name="Valverde C."/>
            <person name="Wall L.G."/>
            <person name="Wang Y."/>
            <person name="Medigue C."/>
            <person name="Benson D.R."/>
        </authorList>
    </citation>
    <scope>NUCLEOTIDE SEQUENCE [LARGE SCALE GENOMIC DNA]</scope>
    <source>
        <strain evidence="5">DSM 45818 / CECT 9043 / CcI3</strain>
    </source>
</reference>
<dbReference type="HOGENOM" id="CLU_037162_7_2_11"/>
<dbReference type="eggNOG" id="COG1051">
    <property type="taxonomic scope" value="Bacteria"/>
</dbReference>
<evidence type="ECO:0000256" key="1">
    <source>
        <dbReference type="ARBA" id="ARBA00001946"/>
    </source>
</evidence>
<dbReference type="STRING" id="106370.Francci3_0131"/>
<dbReference type="PhylomeDB" id="Q2JGR7"/>
<dbReference type="SUPFAM" id="SSF55811">
    <property type="entry name" value="Nudix"/>
    <property type="match status" value="1"/>
</dbReference>
<dbReference type="Proteomes" id="UP000001937">
    <property type="component" value="Chromosome"/>
</dbReference>